<dbReference type="AlphaFoldDB" id="A0A1E1EXZ0"/>
<protein>
    <submittedName>
        <fullName evidence="1">Uncharacterized protein</fullName>
    </submittedName>
</protein>
<gene>
    <name evidence="1" type="ORF">SCLO_1000960</name>
</gene>
<evidence type="ECO:0000313" key="1">
    <source>
        <dbReference type="EMBL" id="BAV63136.1"/>
    </source>
</evidence>
<organism evidence="1 2">
    <name type="scientific">Sphingobium cloacae</name>
    <dbReference type="NCBI Taxonomy" id="120107"/>
    <lineage>
        <taxon>Bacteria</taxon>
        <taxon>Pseudomonadati</taxon>
        <taxon>Pseudomonadota</taxon>
        <taxon>Alphaproteobacteria</taxon>
        <taxon>Sphingomonadales</taxon>
        <taxon>Sphingomonadaceae</taxon>
        <taxon>Sphingobium</taxon>
    </lineage>
</organism>
<sequence>MTAVHMIAPDRRRHAEPIFVSGSLSIRQLPQAVKARLGKIVDDGVPVLVGDARGVDTAVQLYLSDWNVDAVTVFCTGSTPRNNIGGWPVTRVKSDARPGTREWHSAKDREMSLLAGAGLVIWDGTSKGSGFNIRRLSDRGCPVIIYLHPAGRFVQLSTDAERNAFFSRYLPG</sequence>
<name>A0A1E1EXZ0_9SPHN</name>
<accession>A0A1E1EXZ0</accession>
<proteinExistence type="predicted"/>
<evidence type="ECO:0000313" key="2">
    <source>
        <dbReference type="Proteomes" id="UP000218272"/>
    </source>
</evidence>
<reference evidence="1 2" key="1">
    <citation type="submission" date="2016-10" db="EMBL/GenBank/DDBJ databases">
        <title>Complete Genome Sequence of the Nonylphenol-Degrading Bacterium Sphingobium cloacae JCM 10874T.</title>
        <authorList>
            <person name="Ootsuka M."/>
            <person name="Nishizawa T."/>
            <person name="Ohta H."/>
        </authorList>
    </citation>
    <scope>NUCLEOTIDE SEQUENCE [LARGE SCALE GENOMIC DNA]</scope>
    <source>
        <strain evidence="1 2">JCM 10874</strain>
    </source>
</reference>
<dbReference type="RefSeq" id="WP_048575812.1">
    <property type="nucleotide sequence ID" value="NZ_AP017655.1"/>
</dbReference>
<dbReference type="KEGG" id="sclo:SCLO_1000960"/>
<keyword evidence="2" id="KW-1185">Reference proteome</keyword>
<dbReference type="EMBL" id="AP017655">
    <property type="protein sequence ID" value="BAV63136.1"/>
    <property type="molecule type" value="Genomic_DNA"/>
</dbReference>
<dbReference type="Proteomes" id="UP000218272">
    <property type="component" value="Chromosome SCLO_1"/>
</dbReference>